<evidence type="ECO:0000256" key="7">
    <source>
        <dbReference type="ARBA" id="ARBA00023004"/>
    </source>
</evidence>
<dbReference type="EMBL" id="MHCJ01000003">
    <property type="protein sequence ID" value="OGY18373.1"/>
    <property type="molecule type" value="Genomic_DNA"/>
</dbReference>
<dbReference type="AlphaFoldDB" id="A0A1G1VSJ1"/>
<dbReference type="GO" id="GO:0030976">
    <property type="term" value="F:thiamine pyrophosphate binding"/>
    <property type="evidence" value="ECO:0007669"/>
    <property type="project" value="InterPro"/>
</dbReference>
<evidence type="ECO:0000259" key="11">
    <source>
        <dbReference type="Pfam" id="PF12367"/>
    </source>
</evidence>
<dbReference type="GO" id="GO:0046872">
    <property type="term" value="F:metal ion binding"/>
    <property type="evidence" value="ECO:0007669"/>
    <property type="project" value="UniProtKB-KW"/>
</dbReference>
<dbReference type="InterPro" id="IPR051457">
    <property type="entry name" value="2-oxoacid:Fd_oxidoreductase"/>
</dbReference>
<gene>
    <name evidence="12" type="ORF">A2786_02625</name>
</gene>
<proteinExistence type="predicted"/>
<dbReference type="Gene3D" id="3.40.50.970">
    <property type="match status" value="1"/>
</dbReference>
<comment type="cofactor">
    <cofactor evidence="2">
        <name>thiamine diphosphate</name>
        <dbReference type="ChEBI" id="CHEBI:58937"/>
    </cofactor>
</comment>
<dbReference type="Proteomes" id="UP000179233">
    <property type="component" value="Unassembled WGS sequence"/>
</dbReference>
<accession>A0A1G1VSJ1</accession>
<keyword evidence="4" id="KW-0479">Metal-binding</keyword>
<evidence type="ECO:0000256" key="3">
    <source>
        <dbReference type="ARBA" id="ARBA00001966"/>
    </source>
</evidence>
<keyword evidence="7" id="KW-0408">Iron</keyword>
<dbReference type="InterPro" id="IPR011896">
    <property type="entry name" value="OFOB"/>
</dbReference>
<sequence length="288" mass="31409">MPEEPPKQTEYQSTVFPTWCPGCGDFGIWGSLKNSLVSLNLHPWQFVVVFGIGCSGNMADFFHAHGFHALHGRGIPNATAIKLTNHTLPVIIVAGDGDTYGEGMGHFIAAARGNHDITVIVHNNQVYGLTTGQSAPTTTKGTKTKSTPGGTIEIGVNPMALAISSGATFVSRAFSGDMAHTAGLIKQAVEHKGFALVDILQPCVTFNRINTYDWYRQRVYKLDDEGYTPTDRTKAFAKALEEEKIPLGIFYREEKPAYHEEVTALKEKPLVEQSISSIDLAPALEEFL</sequence>
<dbReference type="InterPro" id="IPR032686">
    <property type="entry name" value="PFO_beta_C"/>
</dbReference>
<dbReference type="Pfam" id="PF12367">
    <property type="entry name" value="PFO_beta_C"/>
    <property type="match status" value="1"/>
</dbReference>
<feature type="domain" description="Pyruvate ferredoxin oxidoreductase beta subunit C-terminal" evidence="11">
    <location>
        <begin position="203"/>
        <end position="266"/>
    </location>
</feature>
<keyword evidence="9" id="KW-0786">Thiamine pyrophosphate</keyword>
<evidence type="ECO:0000256" key="1">
    <source>
        <dbReference type="ARBA" id="ARBA00001946"/>
    </source>
</evidence>
<evidence type="ECO:0000256" key="6">
    <source>
        <dbReference type="ARBA" id="ARBA00023002"/>
    </source>
</evidence>
<evidence type="ECO:0000256" key="5">
    <source>
        <dbReference type="ARBA" id="ARBA00022842"/>
    </source>
</evidence>
<evidence type="ECO:0000313" key="13">
    <source>
        <dbReference type="Proteomes" id="UP000179233"/>
    </source>
</evidence>
<dbReference type="CDD" id="cd03375">
    <property type="entry name" value="TPP_OGFOR"/>
    <property type="match status" value="1"/>
</dbReference>
<evidence type="ECO:0000313" key="12">
    <source>
        <dbReference type="EMBL" id="OGY18373.1"/>
    </source>
</evidence>
<dbReference type="SUPFAM" id="SSF52518">
    <property type="entry name" value="Thiamin diphosphate-binding fold (THDP-binding)"/>
    <property type="match status" value="1"/>
</dbReference>
<dbReference type="GO" id="GO:0016625">
    <property type="term" value="F:oxidoreductase activity, acting on the aldehyde or oxo group of donors, iron-sulfur protein as acceptor"/>
    <property type="evidence" value="ECO:0007669"/>
    <property type="project" value="UniProtKB-ARBA"/>
</dbReference>
<dbReference type="NCBIfam" id="TIGR02177">
    <property type="entry name" value="PorB_KorB"/>
    <property type="match status" value="1"/>
</dbReference>
<keyword evidence="8" id="KW-0411">Iron-sulfur</keyword>
<protein>
    <submittedName>
        <fullName evidence="12">2-oxoacid ferredoxin oxidoreductase</fullName>
    </submittedName>
</protein>
<comment type="cofactor">
    <cofactor evidence="3">
        <name>[4Fe-4S] cluster</name>
        <dbReference type="ChEBI" id="CHEBI:49883"/>
    </cofactor>
</comment>
<keyword evidence="5" id="KW-0460">Magnesium</keyword>
<name>A0A1G1VSJ1_9BACT</name>
<reference evidence="12 13" key="1">
    <citation type="journal article" date="2016" name="Nat. Commun.">
        <title>Thousands of microbial genomes shed light on interconnected biogeochemical processes in an aquifer system.</title>
        <authorList>
            <person name="Anantharaman K."/>
            <person name="Brown C.T."/>
            <person name="Hug L.A."/>
            <person name="Sharon I."/>
            <person name="Castelle C.J."/>
            <person name="Probst A.J."/>
            <person name="Thomas B.C."/>
            <person name="Singh A."/>
            <person name="Wilkins M.J."/>
            <person name="Karaoz U."/>
            <person name="Brodie E.L."/>
            <person name="Williams K.H."/>
            <person name="Hubbard S.S."/>
            <person name="Banfield J.F."/>
        </authorList>
    </citation>
    <scope>NUCLEOTIDE SEQUENCE [LARGE SCALE GENOMIC DNA]</scope>
</reference>
<evidence type="ECO:0000259" key="10">
    <source>
        <dbReference type="Pfam" id="PF02775"/>
    </source>
</evidence>
<organism evidence="12 13">
    <name type="scientific">Candidatus Chisholmbacteria bacterium RIFCSPHIGHO2_01_FULL_52_32</name>
    <dbReference type="NCBI Taxonomy" id="1797591"/>
    <lineage>
        <taxon>Bacteria</taxon>
        <taxon>Candidatus Chisholmiibacteriota</taxon>
    </lineage>
</organism>
<dbReference type="GO" id="GO:0045333">
    <property type="term" value="P:cellular respiration"/>
    <property type="evidence" value="ECO:0007669"/>
    <property type="project" value="UniProtKB-ARBA"/>
</dbReference>
<dbReference type="GO" id="GO:0051536">
    <property type="term" value="F:iron-sulfur cluster binding"/>
    <property type="evidence" value="ECO:0007669"/>
    <property type="project" value="UniProtKB-KW"/>
</dbReference>
<comment type="cofactor">
    <cofactor evidence="1">
        <name>Mg(2+)</name>
        <dbReference type="ChEBI" id="CHEBI:18420"/>
    </cofactor>
</comment>
<dbReference type="InterPro" id="IPR029061">
    <property type="entry name" value="THDP-binding"/>
</dbReference>
<evidence type="ECO:0000256" key="2">
    <source>
        <dbReference type="ARBA" id="ARBA00001964"/>
    </source>
</evidence>
<dbReference type="Pfam" id="PF02775">
    <property type="entry name" value="TPP_enzyme_C"/>
    <property type="match status" value="1"/>
</dbReference>
<dbReference type="InterPro" id="IPR011766">
    <property type="entry name" value="TPP_enzyme_TPP-bd"/>
</dbReference>
<evidence type="ECO:0000256" key="4">
    <source>
        <dbReference type="ARBA" id="ARBA00022723"/>
    </source>
</evidence>
<keyword evidence="6" id="KW-0560">Oxidoreductase</keyword>
<dbReference type="PANTHER" id="PTHR48084">
    <property type="entry name" value="2-OXOGLUTARATE OXIDOREDUCTASE SUBUNIT KORB-RELATED"/>
    <property type="match status" value="1"/>
</dbReference>
<feature type="domain" description="Thiamine pyrophosphate enzyme TPP-binding" evidence="10">
    <location>
        <begin position="62"/>
        <end position="199"/>
    </location>
</feature>
<comment type="caution">
    <text evidence="12">The sequence shown here is derived from an EMBL/GenBank/DDBJ whole genome shotgun (WGS) entry which is preliminary data.</text>
</comment>
<dbReference type="PANTHER" id="PTHR48084:SF4">
    <property type="entry name" value="2-OXOGLUTARATE OXIDOREDUCTASE SUBUNIT KORB"/>
    <property type="match status" value="1"/>
</dbReference>
<evidence type="ECO:0000256" key="9">
    <source>
        <dbReference type="ARBA" id="ARBA00023052"/>
    </source>
</evidence>
<evidence type="ECO:0000256" key="8">
    <source>
        <dbReference type="ARBA" id="ARBA00023014"/>
    </source>
</evidence>